<organism evidence="1 2">
    <name type="scientific">Xylocopilactobacillus apis</name>
    <dbReference type="NCBI Taxonomy" id="2932183"/>
    <lineage>
        <taxon>Bacteria</taxon>
        <taxon>Bacillati</taxon>
        <taxon>Bacillota</taxon>
        <taxon>Bacilli</taxon>
        <taxon>Lactobacillales</taxon>
        <taxon>Lactobacillaceae</taxon>
        <taxon>Xylocopilactobacillus</taxon>
    </lineage>
</organism>
<dbReference type="GO" id="GO:0003677">
    <property type="term" value="F:DNA binding"/>
    <property type="evidence" value="ECO:0007669"/>
    <property type="project" value="InterPro"/>
</dbReference>
<dbReference type="SUPFAM" id="SSF47413">
    <property type="entry name" value="lambda repressor-like DNA-binding domains"/>
    <property type="match status" value="1"/>
</dbReference>
<gene>
    <name evidence="1" type="ORF">KIMC2_03390</name>
</gene>
<accession>A0AAU9CP92</accession>
<dbReference type="RefSeq" id="WP_317697358.1">
    <property type="nucleotide sequence ID" value="NZ_AP026801.1"/>
</dbReference>
<reference evidence="1 2" key="1">
    <citation type="journal article" date="2023" name="Microbiol. Spectr.">
        <title>Symbiosis of Carpenter Bees with Uncharacterized Lactic Acid Bacteria Showing NAD Auxotrophy.</title>
        <authorList>
            <person name="Kawasaki S."/>
            <person name="Ozawa K."/>
            <person name="Mori T."/>
            <person name="Yamamoto A."/>
            <person name="Ito M."/>
            <person name="Ohkuma M."/>
            <person name="Sakamoto M."/>
            <person name="Matsutani M."/>
        </authorList>
    </citation>
    <scope>NUCLEOTIDE SEQUENCE [LARGE SCALE GENOMIC DNA]</scope>
    <source>
        <strain evidence="1 2">KimC2</strain>
    </source>
</reference>
<protein>
    <recommendedName>
        <fullName evidence="3">HTH cro/C1-type domain-containing protein</fullName>
    </recommendedName>
</protein>
<keyword evidence="2" id="KW-1185">Reference proteome</keyword>
<dbReference type="EMBL" id="AP026801">
    <property type="protein sequence ID" value="BDR55777.1"/>
    <property type="molecule type" value="Genomic_DNA"/>
</dbReference>
<proteinExistence type="predicted"/>
<dbReference type="Proteomes" id="UP001321804">
    <property type="component" value="Chromosome"/>
</dbReference>
<dbReference type="InterPro" id="IPR010982">
    <property type="entry name" value="Lambda_DNA-bd_dom_sf"/>
</dbReference>
<dbReference type="CDD" id="cd00093">
    <property type="entry name" value="HTH_XRE"/>
    <property type="match status" value="1"/>
</dbReference>
<name>A0AAU9CP92_9LACO</name>
<evidence type="ECO:0000313" key="1">
    <source>
        <dbReference type="EMBL" id="BDR55777.1"/>
    </source>
</evidence>
<evidence type="ECO:0000313" key="2">
    <source>
        <dbReference type="Proteomes" id="UP001321804"/>
    </source>
</evidence>
<dbReference type="InterPro" id="IPR001387">
    <property type="entry name" value="Cro/C1-type_HTH"/>
</dbReference>
<evidence type="ECO:0008006" key="3">
    <source>
        <dbReference type="Google" id="ProtNLM"/>
    </source>
</evidence>
<dbReference type="AlphaFoldDB" id="A0AAU9CP92"/>
<sequence>MYSKEFVELALKELSCSQKELAEHLEVSPTQITKWKKGERMSDEMEDKFREITNIGDRSPRLVLFTGSVEDADKWDELIHNLANDAQDESESDFNTITLQDEYGDLSEDTFRILKNMGVEIPKTFPKELEFDYDEADDNDYQKIYENPFTRLICAIYDSCTYVYGFYAAYIEELFEDEELDLYMTAAENIEPCLLSLAASKVDVDEKFAPKIRKFRMDINKDFEEWLNIVKEKAFRAGKPLRAELLNLINHSNELLCDEAEAESLGFNSTQLHPDIYMNELLVGVRAANKALEHIMKKLEIDGDFKLDESDFTLHQT</sequence>
<dbReference type="KEGG" id="xak:KIMC2_03390"/>